<feature type="compositionally biased region" description="Polar residues" evidence="1">
    <location>
        <begin position="164"/>
        <end position="178"/>
    </location>
</feature>
<name>A0A9P5CBR4_9HYPO</name>
<evidence type="ECO:0000256" key="1">
    <source>
        <dbReference type="SAM" id="MobiDB-lite"/>
    </source>
</evidence>
<feature type="region of interest" description="Disordered" evidence="1">
    <location>
        <begin position="451"/>
        <end position="530"/>
    </location>
</feature>
<keyword evidence="3" id="KW-1185">Reference proteome</keyword>
<feature type="compositionally biased region" description="Basic and acidic residues" evidence="1">
    <location>
        <begin position="480"/>
        <end position="494"/>
    </location>
</feature>
<feature type="region of interest" description="Disordered" evidence="1">
    <location>
        <begin position="326"/>
        <end position="436"/>
    </location>
</feature>
<sequence length="675" mass="74634">MSSVSTRRAPKSQGGLARLVSKFENLGSSKTPQDIGSAGEIRNDPISASKFSDAPPVQRNTRYHVVGSSKTLASPSLAPTTASRYQLETFARDSHAGTTAAPSSKVGKLISRRGLAVADMRRLFERGNDKNVTSNVARTTTYEPKRVASPTTITECNDHKPFSLANSPMKASSAVNDSGTLANRQEERDIVPDLVEHPEYLPRPLTSPDRFSRPPGEGKAAIEDNKSTWQRNEPRFKIQGGVFLHKTPAPLKNMVVTDVGTWRPKPLDTSEVVLHSEDGNLRNDDQHLVHSFERVKGDGPGLLEDLQTGVTLCYPCRDAVLSSMSYTDGDAKEPRGQRDLLFPTSRSVPSQQSKVSNLRRKFDSALTSSKRHPRTDTANDKQPLLQNKAEQVERAPRSSLETPSRPITSQQGSVRPASTQDGSQPPHSGTLSGNGRRLKETIGLFESMSHQANRDDGLGNIPKISSSPTFQRTAATKGKLASDKLERAAAKSEDVPPPPRLLSPIEDRPQRPYARSPGVDSASSQASDIKPLLYTTPSMIKTRRHEKHFGSLFRSGWRRKAKLRSEDGAVQRQRYNIDGEGGFDFEQKYHKISCDETWTDGSEASSTTHEPMIADRHPSLRLLRRRLMSRSHGLFVSEAHCTLEQPQPVRSNELRNLPSLFRERMAVLRARAQTE</sequence>
<dbReference type="Proteomes" id="UP000801864">
    <property type="component" value="Unassembled WGS sequence"/>
</dbReference>
<feature type="compositionally biased region" description="Polar residues" evidence="1">
    <location>
        <begin position="344"/>
        <end position="356"/>
    </location>
</feature>
<accession>A0A9P5CBR4</accession>
<dbReference type="AlphaFoldDB" id="A0A9P5CBR4"/>
<organism evidence="2 3">
    <name type="scientific">Trichoderma lentiforme</name>
    <dbReference type="NCBI Taxonomy" id="1567552"/>
    <lineage>
        <taxon>Eukaryota</taxon>
        <taxon>Fungi</taxon>
        <taxon>Dikarya</taxon>
        <taxon>Ascomycota</taxon>
        <taxon>Pezizomycotina</taxon>
        <taxon>Sordariomycetes</taxon>
        <taxon>Hypocreomycetidae</taxon>
        <taxon>Hypocreales</taxon>
        <taxon>Hypocreaceae</taxon>
        <taxon>Trichoderma</taxon>
    </lineage>
</organism>
<feature type="compositionally biased region" description="Basic and acidic residues" evidence="1">
    <location>
        <begin position="329"/>
        <end position="338"/>
    </location>
</feature>
<feature type="compositionally biased region" description="Polar residues" evidence="1">
    <location>
        <begin position="399"/>
        <end position="433"/>
    </location>
</feature>
<feature type="compositionally biased region" description="Polar residues" evidence="1">
    <location>
        <begin position="463"/>
        <end position="474"/>
    </location>
</feature>
<comment type="caution">
    <text evidence="2">The sequence shown here is derived from an EMBL/GenBank/DDBJ whole genome shotgun (WGS) entry which is preliminary data.</text>
</comment>
<evidence type="ECO:0000313" key="2">
    <source>
        <dbReference type="EMBL" id="KAF3071791.1"/>
    </source>
</evidence>
<protein>
    <submittedName>
        <fullName evidence="2">Uncharacterized protein</fullName>
    </submittedName>
</protein>
<gene>
    <name evidence="2" type="ORF">CFAM422_006342</name>
</gene>
<feature type="region of interest" description="Disordered" evidence="1">
    <location>
        <begin position="199"/>
        <end position="220"/>
    </location>
</feature>
<feature type="region of interest" description="Disordered" evidence="1">
    <location>
        <begin position="1"/>
        <end position="58"/>
    </location>
</feature>
<evidence type="ECO:0000313" key="3">
    <source>
        <dbReference type="Proteomes" id="UP000801864"/>
    </source>
</evidence>
<dbReference type="EMBL" id="QLNT01000010">
    <property type="protein sequence ID" value="KAF3071791.1"/>
    <property type="molecule type" value="Genomic_DNA"/>
</dbReference>
<proteinExistence type="predicted"/>
<feature type="region of interest" description="Disordered" evidence="1">
    <location>
        <begin position="152"/>
        <end position="178"/>
    </location>
</feature>
<reference evidence="2 3" key="1">
    <citation type="submission" date="2018-06" db="EMBL/GenBank/DDBJ databases">
        <title>Genome analysis of cellulolytic fungus Trichoderma lentiforme CFAM-422.</title>
        <authorList>
            <person name="Steindorff A.S."/>
            <person name="Formighieri E.F."/>
            <person name="Midorikawa G.E.O."/>
            <person name="Tamietti M.S."/>
            <person name="Ramos E.Z."/>
            <person name="Silva A.S."/>
            <person name="Bon E.P.S."/>
            <person name="Mendes T.D."/>
            <person name="Damaso M.C.T."/>
            <person name="Favaro L.C.L."/>
        </authorList>
    </citation>
    <scope>NUCLEOTIDE SEQUENCE [LARGE SCALE GENOMIC DNA]</scope>
    <source>
        <strain evidence="2 3">CFAM-422</strain>
    </source>
</reference>